<dbReference type="InterPro" id="IPR029787">
    <property type="entry name" value="Nucleotide_cyclase"/>
</dbReference>
<dbReference type="InterPro" id="IPR001054">
    <property type="entry name" value="A/G_cyclase"/>
</dbReference>
<name>A0ABP7N723_9GAMM</name>
<dbReference type="InterPro" id="IPR050697">
    <property type="entry name" value="Adenylyl/Guanylyl_Cyclase_3/4"/>
</dbReference>
<dbReference type="SMART" id="SM00044">
    <property type="entry name" value="CYCc"/>
    <property type="match status" value="1"/>
</dbReference>
<comment type="caution">
    <text evidence="3">The sequence shown here is derived from an EMBL/GenBank/DDBJ whole genome shotgun (WGS) entry which is preliminary data.</text>
</comment>
<dbReference type="PROSITE" id="PS50125">
    <property type="entry name" value="GUANYLATE_CYCLASE_2"/>
    <property type="match status" value="1"/>
</dbReference>
<feature type="transmembrane region" description="Helical" evidence="1">
    <location>
        <begin position="61"/>
        <end position="80"/>
    </location>
</feature>
<organism evidence="3 4">
    <name type="scientific">Litoribacillus peritrichatus</name>
    <dbReference type="NCBI Taxonomy" id="718191"/>
    <lineage>
        <taxon>Bacteria</taxon>
        <taxon>Pseudomonadati</taxon>
        <taxon>Pseudomonadota</taxon>
        <taxon>Gammaproteobacteria</taxon>
        <taxon>Oceanospirillales</taxon>
        <taxon>Oceanospirillaceae</taxon>
        <taxon>Litoribacillus</taxon>
    </lineage>
</organism>
<accession>A0ABP7N723</accession>
<feature type="transmembrane region" description="Helical" evidence="1">
    <location>
        <begin position="166"/>
        <end position="187"/>
    </location>
</feature>
<evidence type="ECO:0000259" key="2">
    <source>
        <dbReference type="PROSITE" id="PS50125"/>
    </source>
</evidence>
<keyword evidence="1" id="KW-0812">Transmembrane</keyword>
<dbReference type="PANTHER" id="PTHR43081">
    <property type="entry name" value="ADENYLATE CYCLASE, TERMINAL-DIFFERENTIATION SPECIFIC-RELATED"/>
    <property type="match status" value="1"/>
</dbReference>
<dbReference type="SUPFAM" id="SSF55073">
    <property type="entry name" value="Nucleotide cyclase"/>
    <property type="match status" value="1"/>
</dbReference>
<dbReference type="InterPro" id="IPR007894">
    <property type="entry name" value="MASE2"/>
</dbReference>
<dbReference type="Pfam" id="PF05230">
    <property type="entry name" value="MASE2"/>
    <property type="match status" value="1"/>
</dbReference>
<gene>
    <name evidence="3" type="ORF">GCM10022277_36720</name>
</gene>
<protein>
    <submittedName>
        <fullName evidence="3">Protein CyaB</fullName>
    </submittedName>
</protein>
<sequence>MPMQHGEDVMHSTDNNNNSGLDHISKVDNIFSNADYYIRVIAYLAGAFAITVGLFNGHYEQSAWLMVTFTLVYPHLLHAALQATSIKKTSTIRGLALHIDCVFGGFWLFWMQFSLAPSILLLTMLCFALIVAGGIKLLITGTITMTTVTVALCMTFGVEMGESSPVIVSIAYSIGTLVFLSVAAYYIHMQANLLYNAKKEIENQQEQANELSHKMSKYLAPQVWQTIFSGKKDVTLETQRKKLVVFFSDIKGFTQLSEELEPEVLTELLNHYLTDMCDIALKHGGTIDKFIGDSLMIFFGDPTTEGTKMDAQKCVAMAIAMRKHMKVLQQKWRSQGIKSPLQIRMGINTGYCTVGNFGAEQRMDYTIVGKEVNLASRLESMAEAGEILLSYETFSLIKDTVMCRDKGEIRVKGFSRPLPIYQVVGFRKELGSESSYMEHQVDGFSMYIDEDKIQTTDKKRVLAALVSATARIKEQVEMDQNQPLMELIDDKADTSPVNVHPLNGKG</sequence>
<evidence type="ECO:0000256" key="1">
    <source>
        <dbReference type="SAM" id="Phobius"/>
    </source>
</evidence>
<keyword evidence="1" id="KW-0472">Membrane</keyword>
<feature type="transmembrane region" description="Helical" evidence="1">
    <location>
        <begin position="116"/>
        <end position="135"/>
    </location>
</feature>
<proteinExistence type="predicted"/>
<feature type="transmembrane region" description="Helical" evidence="1">
    <location>
        <begin position="92"/>
        <end position="110"/>
    </location>
</feature>
<dbReference type="CDD" id="cd07302">
    <property type="entry name" value="CHD"/>
    <property type="match status" value="1"/>
</dbReference>
<dbReference type="EMBL" id="BAABBN010000012">
    <property type="protein sequence ID" value="GAA3936999.1"/>
    <property type="molecule type" value="Genomic_DNA"/>
</dbReference>
<reference evidence="4" key="1">
    <citation type="journal article" date="2019" name="Int. J. Syst. Evol. Microbiol.">
        <title>The Global Catalogue of Microorganisms (GCM) 10K type strain sequencing project: providing services to taxonomists for standard genome sequencing and annotation.</title>
        <authorList>
            <consortium name="The Broad Institute Genomics Platform"/>
            <consortium name="The Broad Institute Genome Sequencing Center for Infectious Disease"/>
            <person name="Wu L."/>
            <person name="Ma J."/>
        </authorList>
    </citation>
    <scope>NUCLEOTIDE SEQUENCE [LARGE SCALE GENOMIC DNA]</scope>
    <source>
        <strain evidence="4">JCM 17551</strain>
    </source>
</reference>
<dbReference type="Pfam" id="PF00211">
    <property type="entry name" value="Guanylate_cyc"/>
    <property type="match status" value="1"/>
</dbReference>
<feature type="transmembrane region" description="Helical" evidence="1">
    <location>
        <begin position="36"/>
        <end position="55"/>
    </location>
</feature>
<keyword evidence="1" id="KW-1133">Transmembrane helix</keyword>
<feature type="domain" description="Guanylate cyclase" evidence="2">
    <location>
        <begin position="244"/>
        <end position="379"/>
    </location>
</feature>
<evidence type="ECO:0000313" key="3">
    <source>
        <dbReference type="EMBL" id="GAA3936999.1"/>
    </source>
</evidence>
<dbReference type="Proteomes" id="UP001501565">
    <property type="component" value="Unassembled WGS sequence"/>
</dbReference>
<dbReference type="Gene3D" id="3.30.70.1230">
    <property type="entry name" value="Nucleotide cyclase"/>
    <property type="match status" value="1"/>
</dbReference>
<evidence type="ECO:0000313" key="4">
    <source>
        <dbReference type="Proteomes" id="UP001501565"/>
    </source>
</evidence>
<dbReference type="PANTHER" id="PTHR43081:SF18">
    <property type="entry name" value="BLL7624 PROTEIN"/>
    <property type="match status" value="1"/>
</dbReference>
<keyword evidence="4" id="KW-1185">Reference proteome</keyword>